<protein>
    <submittedName>
        <fullName evidence="5">Uncharacterized protein LOC105947221</fullName>
    </submittedName>
</protein>
<dbReference type="InterPro" id="IPR040676">
    <property type="entry name" value="DUF5641"/>
</dbReference>
<accession>A0A8J1JQW6</accession>
<feature type="compositionally biased region" description="Polar residues" evidence="2">
    <location>
        <begin position="1"/>
        <end position="10"/>
    </location>
</feature>
<feature type="domain" description="Integrase catalytic" evidence="3">
    <location>
        <begin position="1636"/>
        <end position="1830"/>
    </location>
</feature>
<keyword evidence="4" id="KW-1185">Reference proteome</keyword>
<dbReference type="Gene3D" id="3.10.10.10">
    <property type="entry name" value="HIV Type 1 Reverse Transcriptase, subunit A, domain 1"/>
    <property type="match status" value="1"/>
</dbReference>
<sequence length="1956" mass="222864">MSVSRASSYKTRSRASCSSKSSIKEMAALARAEAEAAKVKSSFAAREMQLKKERASLEKERVDLQASLEKERVDLQASLERLAAEKEAAAAIAKAEYLEALEFSGSEKHSQVLVPDLDEQDPAQRVSEYVHQHPKKEDNYEPAHQPADTECQRSYPQPQYLRQDDMRPNDADNYCPTEQRLRPLPRMKGTPFASEWYYTDCSKQEALKRYGDTPHMQHHSTPGSTDANWAIMDFAKFFAKRELVTRGLTKFTDQAENYRSWRASFQNTIRDLDLSHQEELDLLVKWLGSESVEHAKRIRDININYPGRGLKMVWERLNECYRSIEAIENALFKRIDNFPRIVGKGYQKLRELCDLLREVQVAQAEGDLPGLAFLDTARGVNAIVQKLPYNLQEKWVTHGSTYKRVHNVPFPPFKVFVDFVSEQARIRNDPSFDLTMSCPTAPGVRPHKTPVAVHKTNIASTGSLYKPSKSSQEENRHRDLNQECPLHKKPHSLLKCRAFREKTLEDRKEFLKDNHICFRCCTTTSHLSRNCEVSVSCAECGSKEHNTALHPGPPSQALHQTEDHQKKQINTDKTNTVVTSQCTEICKGVAGGKSCSKICLVRVYPASHRDKAIKVYAILDDQSNRSLAKSTFFDTFNIIGPGSPYSLRTCAGTVETAGRKATGYKVESIDGQTCLSLPTILECNQIPDNRSEIPTPEVAAYHPHLRRIAHQIPELDPEAPIALLLGRDILRVHKARGQINGSQNAPYAQRLDLGWVIIGDVCLGGVHKPISVNSMLTSTVENGRPSLFQPCQNSFLIKELPHRDPVPCPFMDPSSEDHACEGERDHLGCTVFHRSREDNKVAMSIEDRLFLEIMDQGMTKDKSKSWVAPLPFRPRRQRLPDNKELVYKRFISLKHKLQRTPEMKEHFFNFMEKIFQNNHAEIAPALRDSEERWYLPTFGVYHPKKSGQIRVVFDSSARCEGISLNDVLLSGPDLNNRLLEVLLRFRKDSIAFMADIQQMFYCFLVKEEHRNYLRFFWYRNNDPNEDIVEYRMRVHIFGNSPSPAVATYGLRLSAQEGEAKYGSDVRSFVEKDFYVDDCLKSTPTNESAISLLKRTQEMLALSNLRLHKIASNSRELMEAFSTQDHSSDLKDLDLDSDSLPMQRSLGLLWDLKADTFTFQISKEEKPFTRRGVLSTINSLYDPLGFVTPVTIQGKIMLRDLTTEMSDWDDPLPTEKKDLWTVWKGSLEALTSLHVTRPYASIPSTEVKRQKLHIFCDASIKAIAAVAYLKTIDDKEQCHVGFVMSRTKLAPLREHTIPRLELCAAVLAVELAELITSGIGLEIKEVEFHTDSKVVLGYICNETRRFYVYVSNRVLRIRRSTSPQQWHYVPTQHNPADHATRSVAACHLKATTWFTGPAFLYRSTACDIGYNTFELIDPDADEEIRPEVSVLNTVTSDHQLESHRFSRFSTWMSLVRAIAILIHIAKSYTSTVTVSQKPCKGWHHCKNAFTASNLEKSKDIIIHTIQSECYTKEIEYLRKGQTVSKDSALRKLDPVIDRNGLMRIGGRLQEAKVEFREKHPIVLPGHHHVTTLLIRHHHVQTKHQGRLFTEGNLRAAGIWIVGAKRRVSQVIFNCITCRKLRGVSRNPKMASLPAERLNTDPPFTNVGLDVFGPWSVATRHTRGVHTGAKRWAVLFTYMSSRAVHIEVIESMDASSFINAFRRFIAIRGPVKCIRSDRGTNFVGAVKELQIPSNLDTAKVDRYLNEQGCTWTFNPPHSSHMGGVWERMIGIARKILDSIFLQVGSTRLTHESLVTFLAEVSAIMNARPLTTLSSDPEDLMILTPAMLLTQKTSTMSAPPGEFTEKDLYRRQWRQVQNLSNVFWDKWRKEYVSTLQLRRKWQTNELNIRPGDVVLMKDHQSDRNEWPLGLITNTFPSKDGSVRKAEVKIWKLGECKLFLRPTTELVLLFSPEKTSSDVR</sequence>
<dbReference type="OrthoDB" id="9870729at2759"/>
<dbReference type="InterPro" id="IPR043502">
    <property type="entry name" value="DNA/RNA_pol_sf"/>
</dbReference>
<dbReference type="Proteomes" id="UP000008143">
    <property type="component" value="Chromosome 5"/>
</dbReference>
<feature type="region of interest" description="Disordered" evidence="2">
    <location>
        <begin position="121"/>
        <end position="155"/>
    </location>
</feature>
<dbReference type="SUPFAM" id="SSF53098">
    <property type="entry name" value="Ribonuclease H-like"/>
    <property type="match status" value="1"/>
</dbReference>
<evidence type="ECO:0000313" key="4">
    <source>
        <dbReference type="Proteomes" id="UP000008143"/>
    </source>
</evidence>
<dbReference type="Pfam" id="PF18701">
    <property type="entry name" value="DUF5641"/>
    <property type="match status" value="1"/>
</dbReference>
<evidence type="ECO:0000313" key="5">
    <source>
        <dbReference type="RefSeq" id="XP_031758981.1"/>
    </source>
</evidence>
<organism evidence="4 5">
    <name type="scientific">Xenopus tropicalis</name>
    <name type="common">Western clawed frog</name>
    <name type="synonym">Silurana tropicalis</name>
    <dbReference type="NCBI Taxonomy" id="8364"/>
    <lineage>
        <taxon>Eukaryota</taxon>
        <taxon>Metazoa</taxon>
        <taxon>Chordata</taxon>
        <taxon>Craniata</taxon>
        <taxon>Vertebrata</taxon>
        <taxon>Euteleostomi</taxon>
        <taxon>Amphibia</taxon>
        <taxon>Batrachia</taxon>
        <taxon>Anura</taxon>
        <taxon>Pipoidea</taxon>
        <taxon>Pipidae</taxon>
        <taxon>Xenopodinae</taxon>
        <taxon>Xenopus</taxon>
        <taxon>Silurana</taxon>
    </lineage>
</organism>
<dbReference type="PANTHER" id="PTHR47331:SF6">
    <property type="entry name" value="DOUBLECORTIN DOMAIN-CONTAINING PROTEIN"/>
    <property type="match status" value="1"/>
</dbReference>
<dbReference type="InterPro" id="IPR008042">
    <property type="entry name" value="Retrotrans_Pao"/>
</dbReference>
<dbReference type="SUPFAM" id="SSF56672">
    <property type="entry name" value="DNA/RNA polymerases"/>
    <property type="match status" value="1"/>
</dbReference>
<proteinExistence type="predicted"/>
<evidence type="ECO:0000256" key="1">
    <source>
        <dbReference type="SAM" id="Coils"/>
    </source>
</evidence>
<name>A0A8J1JQW6_XENTR</name>
<dbReference type="InterPro" id="IPR043128">
    <property type="entry name" value="Rev_trsase/Diguanyl_cyclase"/>
</dbReference>
<keyword evidence="1" id="KW-0175">Coiled coil</keyword>
<dbReference type="GeneID" id="105947221"/>
<dbReference type="InterPro" id="IPR001584">
    <property type="entry name" value="Integrase_cat-core"/>
</dbReference>
<dbReference type="GO" id="GO:0015074">
    <property type="term" value="P:DNA integration"/>
    <property type="evidence" value="ECO:0007669"/>
    <property type="project" value="InterPro"/>
</dbReference>
<evidence type="ECO:0000259" key="3">
    <source>
        <dbReference type="PROSITE" id="PS50994"/>
    </source>
</evidence>
<gene>
    <name evidence="5 6" type="primary">LOC105947221</name>
</gene>
<dbReference type="PROSITE" id="PS50994">
    <property type="entry name" value="INTEGRASE"/>
    <property type="match status" value="1"/>
</dbReference>
<dbReference type="AGR" id="Xenbase:XB-GENE-29089487"/>
<dbReference type="Gene3D" id="3.30.70.270">
    <property type="match status" value="1"/>
</dbReference>
<evidence type="ECO:0000256" key="2">
    <source>
        <dbReference type="SAM" id="MobiDB-lite"/>
    </source>
</evidence>
<dbReference type="Pfam" id="PF05380">
    <property type="entry name" value="Peptidase_A17"/>
    <property type="match status" value="1"/>
</dbReference>
<evidence type="ECO:0000313" key="6">
    <source>
        <dbReference type="Xenbase" id="XB-GENE-29089487"/>
    </source>
</evidence>
<dbReference type="OMA" id="CENRFEL"/>
<dbReference type="KEGG" id="xtr:105947221"/>
<feature type="region of interest" description="Disordered" evidence="2">
    <location>
        <begin position="1"/>
        <end position="21"/>
    </location>
</feature>
<dbReference type="Gene3D" id="3.30.420.10">
    <property type="entry name" value="Ribonuclease H-like superfamily/Ribonuclease H"/>
    <property type="match status" value="2"/>
</dbReference>
<dbReference type="PANTHER" id="PTHR47331">
    <property type="entry name" value="PHD-TYPE DOMAIN-CONTAINING PROTEIN"/>
    <property type="match status" value="1"/>
</dbReference>
<dbReference type="GO" id="GO:0003676">
    <property type="term" value="F:nucleic acid binding"/>
    <property type="evidence" value="ECO:0007669"/>
    <property type="project" value="InterPro"/>
</dbReference>
<feature type="coiled-coil region" evidence="1">
    <location>
        <begin position="45"/>
        <end position="85"/>
    </location>
</feature>
<dbReference type="InterPro" id="IPR036397">
    <property type="entry name" value="RNaseH_sf"/>
</dbReference>
<reference evidence="5" key="1">
    <citation type="submission" date="2025-08" db="UniProtKB">
        <authorList>
            <consortium name="RefSeq"/>
        </authorList>
    </citation>
    <scope>IDENTIFICATION</scope>
    <source>
        <strain evidence="5">Nigerian</strain>
        <tissue evidence="5">Liver and blood</tissue>
    </source>
</reference>
<dbReference type="CDD" id="cd01644">
    <property type="entry name" value="RT_pepA17"/>
    <property type="match status" value="1"/>
</dbReference>
<dbReference type="RefSeq" id="XP_031758981.1">
    <property type="nucleotide sequence ID" value="XM_031903121.1"/>
</dbReference>
<dbReference type="Xenbase" id="XB-GENE-29089487">
    <property type="gene designation" value="LOC105947221"/>
</dbReference>
<feature type="compositionally biased region" description="Basic and acidic residues" evidence="2">
    <location>
        <begin position="128"/>
        <end position="141"/>
    </location>
</feature>
<dbReference type="InterPro" id="IPR012337">
    <property type="entry name" value="RNaseH-like_sf"/>
</dbReference>